<reference evidence="1" key="2">
    <citation type="submission" date="2020-09" db="EMBL/GenBank/DDBJ databases">
        <authorList>
            <person name="Sun Q."/>
            <person name="Zhou Y."/>
        </authorList>
    </citation>
    <scope>NUCLEOTIDE SEQUENCE</scope>
    <source>
        <strain evidence="1">CGMCC 1.12360</strain>
    </source>
</reference>
<reference evidence="1" key="1">
    <citation type="journal article" date="2014" name="Int. J. Syst. Evol. Microbiol.">
        <title>Complete genome sequence of Corynebacterium casei LMG S-19264T (=DSM 44701T), isolated from a smear-ripened cheese.</title>
        <authorList>
            <consortium name="US DOE Joint Genome Institute (JGI-PGF)"/>
            <person name="Walter F."/>
            <person name="Albersmeier A."/>
            <person name="Kalinowski J."/>
            <person name="Ruckert C."/>
        </authorList>
    </citation>
    <scope>NUCLEOTIDE SEQUENCE</scope>
    <source>
        <strain evidence="1">CGMCC 1.12360</strain>
    </source>
</reference>
<dbReference type="AlphaFoldDB" id="A0A8J2TLR1"/>
<comment type="caution">
    <text evidence="1">The sequence shown here is derived from an EMBL/GenBank/DDBJ whole genome shotgun (WGS) entry which is preliminary data.</text>
</comment>
<gene>
    <name evidence="1" type="ORF">GCM10010978_18010</name>
</gene>
<organism evidence="1 2">
    <name type="scientific">Compostibacillus humi</name>
    <dbReference type="NCBI Taxonomy" id="1245525"/>
    <lineage>
        <taxon>Bacteria</taxon>
        <taxon>Bacillati</taxon>
        <taxon>Bacillota</taxon>
        <taxon>Bacilli</taxon>
        <taxon>Bacillales</taxon>
        <taxon>Bacillaceae</taxon>
        <taxon>Compostibacillus</taxon>
    </lineage>
</organism>
<name>A0A8J2TLR1_9BACI</name>
<sequence length="158" mass="18838">MYNELLKEIEQYIKMHKNAIYRSLQSMVYEEDVQVEVEDYINKFRKPPLNQILFQLIDQKGMKDSEVYKRAGIDRRHFSKIRTNSSYKPKKNTIISLALALELDKDETEELMQAAGYAFSDNDTHDLIIQFFLEKQLYDIGIINEVLDHFRLRPLRDD</sequence>
<evidence type="ECO:0000313" key="2">
    <source>
        <dbReference type="Proteomes" id="UP000602050"/>
    </source>
</evidence>
<dbReference type="RefSeq" id="WP_188392071.1">
    <property type="nucleotide sequence ID" value="NZ_BMEV01000030.1"/>
</dbReference>
<proteinExistence type="predicted"/>
<dbReference type="SUPFAM" id="SSF47413">
    <property type="entry name" value="lambda repressor-like DNA-binding domains"/>
    <property type="match status" value="1"/>
</dbReference>
<dbReference type="InterPro" id="IPR010982">
    <property type="entry name" value="Lambda_DNA-bd_dom_sf"/>
</dbReference>
<evidence type="ECO:0000313" key="1">
    <source>
        <dbReference type="EMBL" id="GFZ76718.1"/>
    </source>
</evidence>
<dbReference type="EMBL" id="BMEV01000030">
    <property type="protein sequence ID" value="GFZ76718.1"/>
    <property type="molecule type" value="Genomic_DNA"/>
</dbReference>
<dbReference type="Gene3D" id="1.10.260.40">
    <property type="entry name" value="lambda repressor-like DNA-binding domains"/>
    <property type="match status" value="1"/>
</dbReference>
<accession>A0A8J2TLR1</accession>
<evidence type="ECO:0008006" key="3">
    <source>
        <dbReference type="Google" id="ProtNLM"/>
    </source>
</evidence>
<dbReference type="Proteomes" id="UP000602050">
    <property type="component" value="Unassembled WGS sequence"/>
</dbReference>
<keyword evidence="2" id="KW-1185">Reference proteome</keyword>
<dbReference type="GO" id="GO:0003677">
    <property type="term" value="F:DNA binding"/>
    <property type="evidence" value="ECO:0007669"/>
    <property type="project" value="InterPro"/>
</dbReference>
<protein>
    <recommendedName>
        <fullName evidence="3">XRE family transcriptional regulator</fullName>
    </recommendedName>
</protein>